<dbReference type="SUPFAM" id="SSF53335">
    <property type="entry name" value="S-adenosyl-L-methionine-dependent methyltransferases"/>
    <property type="match status" value="1"/>
</dbReference>
<evidence type="ECO:0000256" key="6">
    <source>
        <dbReference type="ARBA" id="ARBA00023136"/>
    </source>
</evidence>
<evidence type="ECO:0000313" key="9">
    <source>
        <dbReference type="Proteomes" id="UP000190206"/>
    </source>
</evidence>
<dbReference type="Proteomes" id="UP000190206">
    <property type="component" value="Unassembled WGS sequence"/>
</dbReference>
<evidence type="ECO:0000256" key="3">
    <source>
        <dbReference type="ARBA" id="ARBA00022475"/>
    </source>
</evidence>
<dbReference type="InterPro" id="IPR029063">
    <property type="entry name" value="SAM-dependent_MTases_sf"/>
</dbReference>
<comment type="caution">
    <text evidence="8">The sequence shown here is derived from an EMBL/GenBank/DDBJ whole genome shotgun (WGS) entry which is preliminary data.</text>
</comment>
<evidence type="ECO:0000256" key="1">
    <source>
        <dbReference type="ARBA" id="ARBA00004202"/>
    </source>
</evidence>
<dbReference type="InterPro" id="IPR043148">
    <property type="entry name" value="TagF_C"/>
</dbReference>
<dbReference type="InterPro" id="IPR007554">
    <property type="entry name" value="Glycerophosphate_synth"/>
</dbReference>
<dbReference type="SUPFAM" id="SSF53756">
    <property type="entry name" value="UDP-Glycosyltransferase/glycogen phosphorylase"/>
    <property type="match status" value="1"/>
</dbReference>
<dbReference type="InterPro" id="IPR043149">
    <property type="entry name" value="TagF_N"/>
</dbReference>
<dbReference type="InterPro" id="IPR051612">
    <property type="entry name" value="Teichoic_Acid_Biosynth"/>
</dbReference>
<evidence type="ECO:0000256" key="4">
    <source>
        <dbReference type="ARBA" id="ARBA00022679"/>
    </source>
</evidence>
<dbReference type="Pfam" id="PF04464">
    <property type="entry name" value="Glyphos_transf"/>
    <property type="match status" value="1"/>
</dbReference>
<keyword evidence="5" id="KW-0777">Teichoic acid biosynthesis</keyword>
<dbReference type="Gene3D" id="3.40.50.720">
    <property type="entry name" value="NAD(P)-binding Rossmann-like Domain"/>
    <property type="match status" value="1"/>
</dbReference>
<reference evidence="7 9" key="2">
    <citation type="submission" date="2016-12" db="EMBL/GenBank/DDBJ databases">
        <title>Clostridium tepidum sp. nov., a close relative of Clostridium sporogenes and Clostridium botulinum Group I.</title>
        <authorList>
            <person name="Dobritsa A.P."/>
            <person name="Kutumbaka K."/>
            <person name="Werner K."/>
            <person name="Samadpour M."/>
        </authorList>
    </citation>
    <scope>NUCLEOTIDE SEQUENCE [LARGE SCALE GENOMIC DNA]</scope>
    <source>
        <strain evidence="7 9">PE</strain>
    </source>
</reference>
<dbReference type="PANTHER" id="PTHR37316">
    <property type="entry name" value="TEICHOIC ACID GLYCEROL-PHOSPHATE PRIMASE"/>
    <property type="match status" value="1"/>
</dbReference>
<sequence>MEKIILFGASKLGEIALNYLKHEYNIVYFTDNDTQKWGKQFSNRKVLAPTEIKDIKDSYIIITSQYDLEIVKQLLGMGIKKFGVFELQSKDKEQNYKVYHYDYEYIQDFNVIDNKISLITENNSGSNTLALYKFINNYIKNKYDVNLIDKNNKNEDYYFNLVTSKMIVRTHDGAYDDKQINIQLWHGVPLKGLSYMSKYKSQNPELNHMQWNKLDRIISYSQTYSTLINSCYGVWGDKYTITGMPRNDFLFKSNGRVNLAQILNIDLNDKKVIFYMPTFRTTIYGEANGESDSYIFNNNNFYMNGLSRFLKDNNCIMILKIHPTQENELVESIKNLQLNDIYLLNDSDLIKHRCDLYEILNSADLLITDYSSVYFDYLLLNRPIIFASTDLENYKENRGFLLEPYDFWTPGPKCSNEKELEKEIYNSLNDEHYYERERNIISDIIHHYKDGNSSYRVWGNIDRLMEGN</sequence>
<dbReference type="STRING" id="1962263.BS637_00860"/>
<dbReference type="EMBL" id="MRAD01000001">
    <property type="protein sequence ID" value="OOO63607.1"/>
    <property type="molecule type" value="Genomic_DNA"/>
</dbReference>
<reference evidence="8 10" key="1">
    <citation type="submission" date="2016-12" db="EMBL/GenBank/DDBJ databases">
        <title>Clostridium tepidum sp. nov., a close relative of Clostridium sporogenes and Clostridium botulinum Group I.</title>
        <authorList>
            <person name="Dobritsa A.P."/>
            <person name="Kutumbaka K.K."/>
            <person name="Werner K."/>
            <person name="Wiedmann M."/>
            <person name="Asmus A."/>
            <person name="Samadpour M."/>
        </authorList>
    </citation>
    <scope>NUCLEOTIDE SEQUENCE [LARGE SCALE GENOMIC DNA]</scope>
    <source>
        <strain evidence="8 10">IEH 97212</strain>
    </source>
</reference>
<dbReference type="GO" id="GO:0019350">
    <property type="term" value="P:teichoic acid biosynthetic process"/>
    <property type="evidence" value="ECO:0007669"/>
    <property type="project" value="UniProtKB-KW"/>
</dbReference>
<comment type="subcellular location">
    <subcellularLocation>
        <location evidence="1">Cell membrane</location>
        <topology evidence="1">Peripheral membrane protein</topology>
    </subcellularLocation>
</comment>
<gene>
    <name evidence="7" type="ORF">BS637_00860</name>
    <name evidence="8" type="ORF">BS638_01410</name>
</gene>
<keyword evidence="3" id="KW-1003">Cell membrane</keyword>
<evidence type="ECO:0008006" key="11">
    <source>
        <dbReference type="Google" id="ProtNLM"/>
    </source>
</evidence>
<evidence type="ECO:0000256" key="5">
    <source>
        <dbReference type="ARBA" id="ARBA00022944"/>
    </source>
</evidence>
<dbReference type="Proteomes" id="UP000190256">
    <property type="component" value="Unassembled WGS sequence"/>
</dbReference>
<dbReference type="GO" id="GO:0005886">
    <property type="term" value="C:plasma membrane"/>
    <property type="evidence" value="ECO:0007669"/>
    <property type="project" value="UniProtKB-SubCell"/>
</dbReference>
<dbReference type="Gene3D" id="3.40.50.11820">
    <property type="match status" value="1"/>
</dbReference>
<dbReference type="AlphaFoldDB" id="A0A1S9IHT1"/>
<organism evidence="8 10">
    <name type="scientific">Clostridium tepidum</name>
    <dbReference type="NCBI Taxonomy" id="1962263"/>
    <lineage>
        <taxon>Bacteria</taxon>
        <taxon>Bacillati</taxon>
        <taxon>Bacillota</taxon>
        <taxon>Clostridia</taxon>
        <taxon>Eubacteriales</taxon>
        <taxon>Clostridiaceae</taxon>
        <taxon>Clostridium</taxon>
    </lineage>
</organism>
<keyword evidence="4" id="KW-0808">Transferase</keyword>
<dbReference type="RefSeq" id="WP_078022596.1">
    <property type="nucleotide sequence ID" value="NZ_JADPGM010000003.1"/>
</dbReference>
<evidence type="ECO:0000256" key="2">
    <source>
        <dbReference type="ARBA" id="ARBA00010488"/>
    </source>
</evidence>
<dbReference type="PANTHER" id="PTHR37316:SF3">
    <property type="entry name" value="TEICHOIC ACID GLYCEROL-PHOSPHATE TRANSFERASE"/>
    <property type="match status" value="1"/>
</dbReference>
<dbReference type="GO" id="GO:0047355">
    <property type="term" value="F:CDP-glycerol glycerophosphotransferase activity"/>
    <property type="evidence" value="ECO:0007669"/>
    <property type="project" value="InterPro"/>
</dbReference>
<proteinExistence type="inferred from homology"/>
<keyword evidence="6" id="KW-0472">Membrane</keyword>
<evidence type="ECO:0000313" key="8">
    <source>
        <dbReference type="EMBL" id="OOO69755.1"/>
    </source>
</evidence>
<evidence type="ECO:0000313" key="7">
    <source>
        <dbReference type="EMBL" id="OOO63607.1"/>
    </source>
</evidence>
<comment type="similarity">
    <text evidence="2">Belongs to the CDP-glycerol glycerophosphotransferase family.</text>
</comment>
<dbReference type="EMBL" id="MRAE01000002">
    <property type="protein sequence ID" value="OOO69755.1"/>
    <property type="molecule type" value="Genomic_DNA"/>
</dbReference>
<dbReference type="OrthoDB" id="9807097at2"/>
<name>A0A1S9IHT1_9CLOT</name>
<evidence type="ECO:0000313" key="10">
    <source>
        <dbReference type="Proteomes" id="UP000190256"/>
    </source>
</evidence>
<protein>
    <recommendedName>
        <fullName evidence="11">CDP-glycerol--glycerophosphate glycerophosphotransferase</fullName>
    </recommendedName>
</protein>
<dbReference type="Gene3D" id="3.40.50.12580">
    <property type="match status" value="1"/>
</dbReference>
<keyword evidence="9" id="KW-1185">Reference proteome</keyword>
<accession>A0A1S9IHT1</accession>